<gene>
    <name evidence="2" type="ORF">NCTC11085_01637</name>
</gene>
<proteinExistence type="predicted"/>
<protein>
    <recommendedName>
        <fullName evidence="1">DUF6036 domain-containing protein</fullName>
    </recommendedName>
</protein>
<dbReference type="InterPro" id="IPR045792">
    <property type="entry name" value="DUF6036"/>
</dbReference>
<feature type="domain" description="DUF6036" evidence="1">
    <location>
        <begin position="3"/>
        <end position="127"/>
    </location>
</feature>
<evidence type="ECO:0000313" key="2">
    <source>
        <dbReference type="EMBL" id="SQF35256.1"/>
    </source>
</evidence>
<evidence type="ECO:0000313" key="3">
    <source>
        <dbReference type="Proteomes" id="UP000249623"/>
    </source>
</evidence>
<accession>A0A2X3VSI2</accession>
<organism evidence="2 3">
    <name type="scientific">Streptococcus sanguinis</name>
    <dbReference type="NCBI Taxonomy" id="1305"/>
    <lineage>
        <taxon>Bacteria</taxon>
        <taxon>Bacillati</taxon>
        <taxon>Bacillota</taxon>
        <taxon>Bacilli</taxon>
        <taxon>Lactobacillales</taxon>
        <taxon>Streptococcaceae</taxon>
        <taxon>Streptococcus</taxon>
    </lineage>
</organism>
<dbReference type="RefSeq" id="WP_002923862.1">
    <property type="nucleotide sequence ID" value="NZ_CP071430.1"/>
</dbReference>
<dbReference type="Proteomes" id="UP000249623">
    <property type="component" value="Chromosome 1"/>
</dbReference>
<dbReference type="AlphaFoldDB" id="A0A2X3VSI2"/>
<dbReference type="EMBL" id="LS483346">
    <property type="protein sequence ID" value="SQF35256.1"/>
    <property type="molecule type" value="Genomic_DNA"/>
</dbReference>
<sequence>MDKMKPVFEALNQELAQANLTLTIICVGGYVLEHHGLRATQDVDAFYQENQKINEIIARVGRQFNLNTHEELWLNNNVASMNKQPAVDLCETLYTFSHLTVLMVPIEYVLGMKMISIREQDLKDIGAIIKYKDFHSPFNTFEELRKLGFDTIDFSVLLEGFSHAYGMEWLEEFFKENQEKLKRYY</sequence>
<evidence type="ECO:0000259" key="1">
    <source>
        <dbReference type="Pfam" id="PF19502"/>
    </source>
</evidence>
<dbReference type="Pfam" id="PF19502">
    <property type="entry name" value="DUF6036"/>
    <property type="match status" value="1"/>
</dbReference>
<name>A0A2X3VSI2_STRSA</name>
<reference evidence="2 3" key="1">
    <citation type="submission" date="2018-06" db="EMBL/GenBank/DDBJ databases">
        <authorList>
            <consortium name="Pathogen Informatics"/>
            <person name="Doyle S."/>
        </authorList>
    </citation>
    <scope>NUCLEOTIDE SEQUENCE [LARGE SCALE GENOMIC DNA]</scope>
    <source>
        <strain evidence="2 3">NCTC11085</strain>
    </source>
</reference>